<proteinExistence type="predicted"/>
<reference evidence="2" key="1">
    <citation type="journal article" date="2011" name="Nat. Commun.">
        <title>Effector diversification within compartments of the Leptosphaeria maculans genome affected by Repeat-Induced Point mutations.</title>
        <authorList>
            <person name="Rouxel T."/>
            <person name="Grandaubert J."/>
            <person name="Hane J.K."/>
            <person name="Hoede C."/>
            <person name="van de Wouw A.P."/>
            <person name="Couloux A."/>
            <person name="Dominguez V."/>
            <person name="Anthouard V."/>
            <person name="Bally P."/>
            <person name="Bourras S."/>
            <person name="Cozijnsen A.J."/>
            <person name="Ciuffetti L.M."/>
            <person name="Degrave A."/>
            <person name="Dilmaghani A."/>
            <person name="Duret L."/>
            <person name="Fudal I."/>
            <person name="Goodwin S.B."/>
            <person name="Gout L."/>
            <person name="Glaser N."/>
            <person name="Linglin J."/>
            <person name="Kema G.H.J."/>
            <person name="Lapalu N."/>
            <person name="Lawrence C.B."/>
            <person name="May K."/>
            <person name="Meyer M."/>
            <person name="Ollivier B."/>
            <person name="Poulain J."/>
            <person name="Schoch C.L."/>
            <person name="Simon A."/>
            <person name="Spatafora J.W."/>
            <person name="Stachowiak A."/>
            <person name="Turgeon B.G."/>
            <person name="Tyler B.M."/>
            <person name="Vincent D."/>
            <person name="Weissenbach J."/>
            <person name="Amselem J."/>
            <person name="Quesneville H."/>
            <person name="Oliver R.P."/>
            <person name="Wincker P."/>
            <person name="Balesdent M.-H."/>
            <person name="Howlett B.J."/>
        </authorList>
    </citation>
    <scope>NUCLEOTIDE SEQUENCE [LARGE SCALE GENOMIC DNA]</scope>
    <source>
        <strain evidence="2">JN3 / isolate v23.1.3 / race Av1-4-5-6-7-8</strain>
    </source>
</reference>
<evidence type="ECO:0000313" key="2">
    <source>
        <dbReference type="Proteomes" id="UP000002668"/>
    </source>
</evidence>
<dbReference type="VEuPathDB" id="FungiDB:LEMA_uP122510.1"/>
<dbReference type="HOGENOM" id="CLU_3260675_0_0_1"/>
<evidence type="ECO:0000313" key="1">
    <source>
        <dbReference type="EMBL" id="CBX94272.1"/>
    </source>
</evidence>
<keyword evidence="2" id="KW-1185">Reference proteome</keyword>
<dbReference type="RefSeq" id="XP_003837716.1">
    <property type="nucleotide sequence ID" value="XM_003837668.1"/>
</dbReference>
<protein>
    <submittedName>
        <fullName evidence="1">Predicted protein</fullName>
    </submittedName>
</protein>
<name>E4ZS92_LEPMJ</name>
<dbReference type="AlphaFoldDB" id="E4ZS92"/>
<organism evidence="2">
    <name type="scientific">Leptosphaeria maculans (strain JN3 / isolate v23.1.3 / race Av1-4-5-6-7-8)</name>
    <name type="common">Blackleg fungus</name>
    <name type="synonym">Phoma lingam</name>
    <dbReference type="NCBI Taxonomy" id="985895"/>
    <lineage>
        <taxon>Eukaryota</taxon>
        <taxon>Fungi</taxon>
        <taxon>Dikarya</taxon>
        <taxon>Ascomycota</taxon>
        <taxon>Pezizomycotina</taxon>
        <taxon>Dothideomycetes</taxon>
        <taxon>Pleosporomycetidae</taxon>
        <taxon>Pleosporales</taxon>
        <taxon>Pleosporineae</taxon>
        <taxon>Leptosphaeriaceae</taxon>
        <taxon>Plenodomus</taxon>
        <taxon>Plenodomus lingam/Leptosphaeria maculans species complex</taxon>
    </lineage>
</organism>
<dbReference type="InParanoid" id="E4ZS92"/>
<dbReference type="GeneID" id="13285603"/>
<gene>
    <name evidence="1" type="ORF">LEMA_uP122510.1</name>
</gene>
<dbReference type="Proteomes" id="UP000002668">
    <property type="component" value="Genome"/>
</dbReference>
<dbReference type="EMBL" id="FP929121">
    <property type="protein sequence ID" value="CBX94272.1"/>
    <property type="molecule type" value="Genomic_DNA"/>
</dbReference>
<sequence>MTIPRPALIKNAKLPQVYDDKHSYTRHASLDKDIAAMQLPSR</sequence>
<accession>E4ZS92</accession>